<organism evidence="8 9">
    <name type="scientific">Methyloligella halotolerans</name>
    <dbReference type="NCBI Taxonomy" id="1177755"/>
    <lineage>
        <taxon>Bacteria</taxon>
        <taxon>Pseudomonadati</taxon>
        <taxon>Pseudomonadota</taxon>
        <taxon>Alphaproteobacteria</taxon>
        <taxon>Hyphomicrobiales</taxon>
        <taxon>Hyphomicrobiaceae</taxon>
        <taxon>Methyloligella</taxon>
    </lineage>
</organism>
<protein>
    <submittedName>
        <fullName evidence="8">Cystathionine beta-lyase MetC</fullName>
        <ecNumber evidence="8">4.4.1.8</ecNumber>
    </submittedName>
</protein>
<dbReference type="InterPro" id="IPR015422">
    <property type="entry name" value="PyrdxlP-dep_Trfase_small"/>
</dbReference>
<dbReference type="PATRIC" id="fig|1177755.3.peg.354"/>
<dbReference type="STRING" id="1177755.A7A08_00357"/>
<evidence type="ECO:0000256" key="5">
    <source>
        <dbReference type="ARBA" id="ARBA00047517"/>
    </source>
</evidence>
<dbReference type="RefSeq" id="WP_069093814.1">
    <property type="nucleotide sequence ID" value="NZ_MASI01000001.1"/>
</dbReference>
<dbReference type="GO" id="GO:0030170">
    <property type="term" value="F:pyridoxal phosphate binding"/>
    <property type="evidence" value="ECO:0007669"/>
    <property type="project" value="InterPro"/>
</dbReference>
<dbReference type="PANTHER" id="PTHR43500:SF1">
    <property type="entry name" value="CYSTATHIONINE BETA-LYASE-RELATED"/>
    <property type="match status" value="1"/>
</dbReference>
<evidence type="ECO:0000313" key="8">
    <source>
        <dbReference type="EMBL" id="ODA68531.1"/>
    </source>
</evidence>
<keyword evidence="9" id="KW-1185">Reference proteome</keyword>
<dbReference type="InterPro" id="IPR015424">
    <property type="entry name" value="PyrdxlP-dep_Trfase"/>
</dbReference>
<dbReference type="Gene3D" id="3.90.1150.10">
    <property type="entry name" value="Aspartate Aminotransferase, domain 1"/>
    <property type="match status" value="1"/>
</dbReference>
<comment type="caution">
    <text evidence="8">The sequence shown here is derived from an EMBL/GenBank/DDBJ whole genome shotgun (WGS) entry which is preliminary data.</text>
</comment>
<reference evidence="8 9" key="1">
    <citation type="submission" date="2016-07" db="EMBL/GenBank/DDBJ databases">
        <title>Draft genome sequence of Methyloligella halotolerans C2T (VKM B-2706T=CCUG 61687T=DSM 25045T), a halotolerant polyhydroxybutyrate accumulating methylotroph.</title>
        <authorList>
            <person name="Vasilenko O.V."/>
            <person name="Doronina N.V."/>
            <person name="Poroshina M.N."/>
            <person name="Tarlachkov S.V."/>
            <person name="Trotsenko Y.A."/>
        </authorList>
    </citation>
    <scope>NUCLEOTIDE SEQUENCE [LARGE SCALE GENOMIC DNA]</scope>
    <source>
        <strain evidence="8 9">VKM B-2706</strain>
    </source>
</reference>
<evidence type="ECO:0000256" key="7">
    <source>
        <dbReference type="RuleBase" id="RU362118"/>
    </source>
</evidence>
<dbReference type="Pfam" id="PF01053">
    <property type="entry name" value="Cys_Met_Meta_PP"/>
    <property type="match status" value="1"/>
</dbReference>
<comment type="similarity">
    <text evidence="2 7">Belongs to the trans-sulfuration enzymes family.</text>
</comment>
<evidence type="ECO:0000256" key="1">
    <source>
        <dbReference type="ARBA" id="ARBA00001933"/>
    </source>
</evidence>
<dbReference type="InterPro" id="IPR015421">
    <property type="entry name" value="PyrdxlP-dep_Trfase_major"/>
</dbReference>
<dbReference type="EMBL" id="MASI01000001">
    <property type="protein sequence ID" value="ODA68531.1"/>
    <property type="molecule type" value="Genomic_DNA"/>
</dbReference>
<comment type="cofactor">
    <cofactor evidence="1 7">
        <name>pyridoxal 5'-phosphate</name>
        <dbReference type="ChEBI" id="CHEBI:597326"/>
    </cofactor>
</comment>
<dbReference type="GO" id="GO:0047804">
    <property type="term" value="F:cysteine-S-conjugate beta-lyase activity"/>
    <property type="evidence" value="ECO:0007669"/>
    <property type="project" value="InterPro"/>
</dbReference>
<evidence type="ECO:0000313" key="9">
    <source>
        <dbReference type="Proteomes" id="UP000095087"/>
    </source>
</evidence>
<dbReference type="InterPro" id="IPR000277">
    <property type="entry name" value="Cys/Met-Metab_PyrdxlP-dep_enz"/>
</dbReference>
<keyword evidence="3 6" id="KW-0663">Pyridoxal phosphate</keyword>
<dbReference type="OrthoDB" id="9790858at2"/>
<evidence type="ECO:0000256" key="6">
    <source>
        <dbReference type="PIRSR" id="PIRSR001434-2"/>
    </source>
</evidence>
<dbReference type="AlphaFoldDB" id="A0A1E2S253"/>
<sequence length="393" mass="42419">MSKRSAAGKKPQTKLGHLGRDPALYRGFVNPPAYRGSTVIFPTLGSLIADDQEFSYGRLSTPTVKELEESLAELEGGDACWLSSSGLSAITAVLLAFVEAGDHLLVTDSIYKPTRRYCNEVLKRLGVETTYFDPMIGGGIAELIRPNTKLVFTESPGSQTFEVQDLPAIAEAAHKAGALVAIDNTWATPLFFRPFEHGADISVHAATKYIVGHADAMLGAVIAKGDRAVEALSAIHDAGGMCPGPEDVYLGLRGMRTMGVRLERHQASALALAEWFAARPEVDRVLHPALPDCPGHELWKRDFLGSSGLFSVVLKPMSREALAAMVDDMELFGMGYSWGGYESLILPFDPRAYRSATTWDAKGPSLRIHAGLEDLDDLKADLEAGFDRAAAKS</sequence>
<dbReference type="Proteomes" id="UP000095087">
    <property type="component" value="Unassembled WGS sequence"/>
</dbReference>
<evidence type="ECO:0000256" key="2">
    <source>
        <dbReference type="ARBA" id="ARBA00009077"/>
    </source>
</evidence>
<comment type="catalytic activity">
    <reaction evidence="5">
        <text>L,L-cystathionine + H2O = L-homocysteine + pyruvate + NH4(+)</text>
        <dbReference type="Rhea" id="RHEA:13965"/>
        <dbReference type="ChEBI" id="CHEBI:15361"/>
        <dbReference type="ChEBI" id="CHEBI:15377"/>
        <dbReference type="ChEBI" id="CHEBI:28938"/>
        <dbReference type="ChEBI" id="CHEBI:58161"/>
        <dbReference type="ChEBI" id="CHEBI:58199"/>
    </reaction>
</comment>
<dbReference type="InterPro" id="IPR006233">
    <property type="entry name" value="Cys_b_lyase_bac"/>
</dbReference>
<dbReference type="NCBIfam" id="TIGR01324">
    <property type="entry name" value="cysta_beta_ly_B"/>
    <property type="match status" value="1"/>
</dbReference>
<dbReference type="EC" id="4.4.1.8" evidence="8"/>
<dbReference type="GO" id="GO:0019346">
    <property type="term" value="P:transsulfuration"/>
    <property type="evidence" value="ECO:0007669"/>
    <property type="project" value="InterPro"/>
</dbReference>
<dbReference type="SUPFAM" id="SSF53383">
    <property type="entry name" value="PLP-dependent transferases"/>
    <property type="match status" value="1"/>
</dbReference>
<dbReference type="PANTHER" id="PTHR43500">
    <property type="entry name" value="CYSTATHIONINE BETA-LYASE-RELATED"/>
    <property type="match status" value="1"/>
</dbReference>
<name>A0A1E2S253_9HYPH</name>
<keyword evidence="4 8" id="KW-0456">Lyase</keyword>
<accession>A0A1E2S253</accession>
<dbReference type="GO" id="GO:0019450">
    <property type="term" value="P:L-cysteine catabolic process to pyruvate"/>
    <property type="evidence" value="ECO:0007669"/>
    <property type="project" value="TreeGrafter"/>
</dbReference>
<gene>
    <name evidence="8" type="ORF">A7A08_00357</name>
</gene>
<feature type="modified residue" description="N6-(pyridoxal phosphate)lysine" evidence="6">
    <location>
        <position position="208"/>
    </location>
</feature>
<proteinExistence type="inferred from homology"/>
<evidence type="ECO:0000256" key="3">
    <source>
        <dbReference type="ARBA" id="ARBA00022898"/>
    </source>
</evidence>
<evidence type="ECO:0000256" key="4">
    <source>
        <dbReference type="ARBA" id="ARBA00023239"/>
    </source>
</evidence>
<dbReference type="Gene3D" id="3.40.640.10">
    <property type="entry name" value="Type I PLP-dependent aspartate aminotransferase-like (Major domain)"/>
    <property type="match status" value="1"/>
</dbReference>
<dbReference type="FunFam" id="3.40.640.10:FF:000046">
    <property type="entry name" value="Cystathionine gamma-lyase"/>
    <property type="match status" value="1"/>
</dbReference>
<dbReference type="PIRSF" id="PIRSF001434">
    <property type="entry name" value="CGS"/>
    <property type="match status" value="1"/>
</dbReference>